<keyword evidence="2" id="KW-1185">Reference proteome</keyword>
<accession>A0A232FN25</accession>
<evidence type="ECO:0000313" key="2">
    <source>
        <dbReference type="Proteomes" id="UP000215335"/>
    </source>
</evidence>
<comment type="caution">
    <text evidence="1">The sequence shown here is derived from an EMBL/GenBank/DDBJ whole genome shotgun (WGS) entry which is preliminary data.</text>
</comment>
<sequence length="79" mass="8955">MKVIVLCVLVVRQHKIPDTPNPTVTLYIADLADPRNIHTKEVKPPPIIEHINSTEYIQDKILKYLAELNVVTCLQALVL</sequence>
<dbReference type="EMBL" id="NNAY01000031">
    <property type="protein sequence ID" value="OXU31767.1"/>
    <property type="molecule type" value="Genomic_DNA"/>
</dbReference>
<name>A0A232FN25_9HYME</name>
<dbReference type="AlphaFoldDB" id="A0A232FN25"/>
<gene>
    <name evidence="1" type="ORF">TSAR_006765</name>
</gene>
<evidence type="ECO:0000313" key="1">
    <source>
        <dbReference type="EMBL" id="OXU31767.1"/>
    </source>
</evidence>
<dbReference type="Proteomes" id="UP000215335">
    <property type="component" value="Unassembled WGS sequence"/>
</dbReference>
<proteinExistence type="predicted"/>
<reference evidence="1 2" key="1">
    <citation type="journal article" date="2017" name="Curr. Biol.">
        <title>The Evolution of Venom by Co-option of Single-Copy Genes.</title>
        <authorList>
            <person name="Martinson E.O."/>
            <person name="Mrinalini"/>
            <person name="Kelkar Y.D."/>
            <person name="Chang C.H."/>
            <person name="Werren J.H."/>
        </authorList>
    </citation>
    <scope>NUCLEOTIDE SEQUENCE [LARGE SCALE GENOMIC DNA]</scope>
    <source>
        <strain evidence="1 2">Alberta</strain>
        <tissue evidence="1">Whole body</tissue>
    </source>
</reference>
<protein>
    <submittedName>
        <fullName evidence="1">Uncharacterized protein</fullName>
    </submittedName>
</protein>
<organism evidence="1 2">
    <name type="scientific">Trichomalopsis sarcophagae</name>
    <dbReference type="NCBI Taxonomy" id="543379"/>
    <lineage>
        <taxon>Eukaryota</taxon>
        <taxon>Metazoa</taxon>
        <taxon>Ecdysozoa</taxon>
        <taxon>Arthropoda</taxon>
        <taxon>Hexapoda</taxon>
        <taxon>Insecta</taxon>
        <taxon>Pterygota</taxon>
        <taxon>Neoptera</taxon>
        <taxon>Endopterygota</taxon>
        <taxon>Hymenoptera</taxon>
        <taxon>Apocrita</taxon>
        <taxon>Proctotrupomorpha</taxon>
        <taxon>Chalcidoidea</taxon>
        <taxon>Pteromalidae</taxon>
        <taxon>Pteromalinae</taxon>
        <taxon>Trichomalopsis</taxon>
    </lineage>
</organism>